<keyword evidence="1" id="KW-0677">Repeat</keyword>
<dbReference type="AlphaFoldDB" id="A0AAE0I2L7"/>
<evidence type="ECO:0000256" key="4">
    <source>
        <dbReference type="SAM" id="MobiDB-lite"/>
    </source>
</evidence>
<proteinExistence type="predicted"/>
<evidence type="ECO:0000256" key="3">
    <source>
        <dbReference type="PROSITE-ProRule" id="PRU00023"/>
    </source>
</evidence>
<evidence type="ECO:0000313" key="6">
    <source>
        <dbReference type="Proteomes" id="UP001286456"/>
    </source>
</evidence>
<reference evidence="5" key="1">
    <citation type="journal article" date="2023" name="Mol. Phylogenet. Evol.">
        <title>Genome-scale phylogeny and comparative genomics of the fungal order Sordariales.</title>
        <authorList>
            <person name="Hensen N."/>
            <person name="Bonometti L."/>
            <person name="Westerberg I."/>
            <person name="Brannstrom I.O."/>
            <person name="Guillou S."/>
            <person name="Cros-Aarteil S."/>
            <person name="Calhoun S."/>
            <person name="Haridas S."/>
            <person name="Kuo A."/>
            <person name="Mondo S."/>
            <person name="Pangilinan J."/>
            <person name="Riley R."/>
            <person name="LaButti K."/>
            <person name="Andreopoulos B."/>
            <person name="Lipzen A."/>
            <person name="Chen C."/>
            <person name="Yan M."/>
            <person name="Daum C."/>
            <person name="Ng V."/>
            <person name="Clum A."/>
            <person name="Steindorff A."/>
            <person name="Ohm R.A."/>
            <person name="Martin F."/>
            <person name="Silar P."/>
            <person name="Natvig D.O."/>
            <person name="Lalanne C."/>
            <person name="Gautier V."/>
            <person name="Ament-Velasquez S.L."/>
            <person name="Kruys A."/>
            <person name="Hutchinson M.I."/>
            <person name="Powell A.J."/>
            <person name="Barry K."/>
            <person name="Miller A.N."/>
            <person name="Grigoriev I.V."/>
            <person name="Debuchy R."/>
            <person name="Gladieux P."/>
            <person name="Hiltunen Thoren M."/>
            <person name="Johannesson H."/>
        </authorList>
    </citation>
    <scope>NUCLEOTIDE SEQUENCE</scope>
    <source>
        <strain evidence="5">SMH4131-1</strain>
    </source>
</reference>
<comment type="caution">
    <text evidence="5">The sequence shown here is derived from an EMBL/GenBank/DDBJ whole genome shotgun (WGS) entry which is preliminary data.</text>
</comment>
<dbReference type="PANTHER" id="PTHR24134:SF9">
    <property type="entry name" value="ANKYRIN REPEAT AND SOCS BOX PROTEIN 8"/>
    <property type="match status" value="1"/>
</dbReference>
<evidence type="ECO:0000256" key="1">
    <source>
        <dbReference type="ARBA" id="ARBA00022737"/>
    </source>
</evidence>
<feature type="region of interest" description="Disordered" evidence="4">
    <location>
        <begin position="223"/>
        <end position="262"/>
    </location>
</feature>
<dbReference type="EMBL" id="JAUEPO010000007">
    <property type="protein sequence ID" value="KAK3317245.1"/>
    <property type="molecule type" value="Genomic_DNA"/>
</dbReference>
<dbReference type="SUPFAM" id="SSF48403">
    <property type="entry name" value="Ankyrin repeat"/>
    <property type="match status" value="1"/>
</dbReference>
<dbReference type="PANTHER" id="PTHR24134">
    <property type="entry name" value="ANKYRIN REPEAT-CONTAINING PROTEIN DDB_G0279043"/>
    <property type="match status" value="1"/>
</dbReference>
<dbReference type="InterPro" id="IPR036770">
    <property type="entry name" value="Ankyrin_rpt-contain_sf"/>
</dbReference>
<evidence type="ECO:0000313" key="5">
    <source>
        <dbReference type="EMBL" id="KAK3317245.1"/>
    </source>
</evidence>
<keyword evidence="2 3" id="KW-0040">ANK repeat</keyword>
<feature type="repeat" description="ANK" evidence="3">
    <location>
        <begin position="55"/>
        <end position="87"/>
    </location>
</feature>
<name>A0AAE0I2L7_9PEZI</name>
<dbReference type="PROSITE" id="PS50297">
    <property type="entry name" value="ANK_REP_REGION"/>
    <property type="match status" value="2"/>
</dbReference>
<gene>
    <name evidence="5" type="ORF">B0T19DRAFT_468778</name>
</gene>
<feature type="region of interest" description="Disordered" evidence="4">
    <location>
        <begin position="131"/>
        <end position="169"/>
    </location>
</feature>
<evidence type="ECO:0008006" key="7">
    <source>
        <dbReference type="Google" id="ProtNLM"/>
    </source>
</evidence>
<reference evidence="5" key="2">
    <citation type="submission" date="2023-06" db="EMBL/GenBank/DDBJ databases">
        <authorList>
            <consortium name="Lawrence Berkeley National Laboratory"/>
            <person name="Haridas S."/>
            <person name="Hensen N."/>
            <person name="Bonometti L."/>
            <person name="Westerberg I."/>
            <person name="Brannstrom I.O."/>
            <person name="Guillou S."/>
            <person name="Cros-Aarteil S."/>
            <person name="Calhoun S."/>
            <person name="Kuo A."/>
            <person name="Mondo S."/>
            <person name="Pangilinan J."/>
            <person name="Riley R."/>
            <person name="Labutti K."/>
            <person name="Andreopoulos B."/>
            <person name="Lipzen A."/>
            <person name="Chen C."/>
            <person name="Yanf M."/>
            <person name="Daum C."/>
            <person name="Ng V."/>
            <person name="Clum A."/>
            <person name="Steindorff A."/>
            <person name="Ohm R."/>
            <person name="Martin F."/>
            <person name="Silar P."/>
            <person name="Natvig D."/>
            <person name="Lalanne C."/>
            <person name="Gautier V."/>
            <person name="Ament-Velasquez S.L."/>
            <person name="Kruys A."/>
            <person name="Hutchinson M.I."/>
            <person name="Powell A.J."/>
            <person name="Barry K."/>
            <person name="Miller A.N."/>
            <person name="Grigoriev I.V."/>
            <person name="Debuchy R."/>
            <person name="Gladieux P."/>
            <person name="Thoren M.H."/>
            <person name="Johannesson H."/>
        </authorList>
    </citation>
    <scope>NUCLEOTIDE SEQUENCE</scope>
    <source>
        <strain evidence="5">SMH4131-1</strain>
    </source>
</reference>
<accession>A0AAE0I2L7</accession>
<dbReference type="Proteomes" id="UP001286456">
    <property type="component" value="Unassembled WGS sequence"/>
</dbReference>
<feature type="compositionally biased region" description="Acidic residues" evidence="4">
    <location>
        <begin position="133"/>
        <end position="145"/>
    </location>
</feature>
<evidence type="ECO:0000256" key="2">
    <source>
        <dbReference type="ARBA" id="ARBA00023043"/>
    </source>
</evidence>
<dbReference type="SMART" id="SM00248">
    <property type="entry name" value="ANK"/>
    <property type="match status" value="2"/>
</dbReference>
<keyword evidence="6" id="KW-1185">Reference proteome</keyword>
<organism evidence="5 6">
    <name type="scientific">Cercophora scortea</name>
    <dbReference type="NCBI Taxonomy" id="314031"/>
    <lineage>
        <taxon>Eukaryota</taxon>
        <taxon>Fungi</taxon>
        <taxon>Dikarya</taxon>
        <taxon>Ascomycota</taxon>
        <taxon>Pezizomycotina</taxon>
        <taxon>Sordariomycetes</taxon>
        <taxon>Sordariomycetidae</taxon>
        <taxon>Sordariales</taxon>
        <taxon>Lasiosphaeriaceae</taxon>
        <taxon>Cercophora</taxon>
    </lineage>
</organism>
<protein>
    <recommendedName>
        <fullName evidence="7">Ankyrin</fullName>
    </recommendedName>
</protein>
<dbReference type="InterPro" id="IPR002110">
    <property type="entry name" value="Ankyrin_rpt"/>
</dbReference>
<dbReference type="Gene3D" id="1.25.40.20">
    <property type="entry name" value="Ankyrin repeat-containing domain"/>
    <property type="match status" value="1"/>
</dbReference>
<dbReference type="PROSITE" id="PS50088">
    <property type="entry name" value="ANK_REPEAT"/>
    <property type="match status" value="2"/>
</dbReference>
<sequence length="291" mass="31654">MIDTLLKAGADVNAPAGRVRGATALQIAAIKGYIGIAKMLLELGADPNAPRAPFNGRTALEGAAEHGRIDMIELLLRSGLKIVGRYRRQYLRSVKFADKRGHNTAARMLKDHTEWTKDDREMYCRATLLDDGPWSDEEVSDDEEGERVSSDELGSPTQRPADDLDEPSFEANGCEIRNLDEMDVDSAPQNEGEHGISDDCQEEWAHLINSTQMAAQGRVVDAEEASPSNETSGHVVDLSGTGLSGEASLSGGMDPGPERVFHGDMEVRKPQGIFRLGADPDAMWGYSMVNE</sequence>
<dbReference type="Pfam" id="PF12796">
    <property type="entry name" value="Ank_2"/>
    <property type="match status" value="1"/>
</dbReference>
<feature type="repeat" description="ANK" evidence="3">
    <location>
        <begin position="20"/>
        <end position="52"/>
    </location>
</feature>